<keyword evidence="4" id="KW-0472">Membrane</keyword>
<keyword evidence="1 4" id="KW-0812">Transmembrane</keyword>
<proteinExistence type="predicted"/>
<feature type="signal peptide" evidence="5">
    <location>
        <begin position="1"/>
        <end position="20"/>
    </location>
</feature>
<evidence type="ECO:0000313" key="8">
    <source>
        <dbReference type="Proteomes" id="UP000505377"/>
    </source>
</evidence>
<accession>A0A6M6JC21</accession>
<keyword evidence="5" id="KW-0732">Signal</keyword>
<sequence length="506" mass="51579">MVLLLAAVSLITLQVPGASAPGGSVGPAGWPGLVPGIVVAVVAVGVFLALWALLVRPVQRLRRDVNAARHGGSIHRSGIGEVDRVAVALRAHGARAGHAKERTRRRPSLRVGLAVLTVALLGWLGTAFLMVSRGHTATVADLVTDGRHDAADTAADLRHTLAEGLSGLQAIAGSTPSGSIGDLRTAAAGALGARPVFGAVHVVDRAGSSVVGVGGNLSLSGPPPEAGIRQLNFSGPEPIVVASAPIGDGPYTLVAQYDVRALNAVVDRAGAPTRVFDADLRTVLSNEGYQAFTELTDPALRAAAMRAFADGPTTTTQVIDGTPSAVASYRIGFNDDAAALNWVVLRNQSLAAAGFAQDPTDRAAVVIVGVSAGVALMVLAWIYIAAVRPLRDLGDHAEAIAAMLDGAPAPEPVAPQRIDEIGAIAAALNRSLVVVTRAPLEETQILPAIGPRPAIPHQSRSSPRGPSPRSGPAPLRLGPEAGMTAVLPDRNAAGPNSRSLTRAGAS</sequence>
<protein>
    <submittedName>
        <fullName evidence="7">HAMP domain-containing protein</fullName>
    </submittedName>
</protein>
<evidence type="ECO:0000256" key="2">
    <source>
        <dbReference type="ARBA" id="ARBA00022989"/>
    </source>
</evidence>
<evidence type="ECO:0000256" key="4">
    <source>
        <dbReference type="SAM" id="Phobius"/>
    </source>
</evidence>
<dbReference type="GO" id="GO:0016020">
    <property type="term" value="C:membrane"/>
    <property type="evidence" value="ECO:0007669"/>
    <property type="project" value="InterPro"/>
</dbReference>
<dbReference type="RefSeq" id="WP_172154800.1">
    <property type="nucleotide sequence ID" value="NZ_CP053564.1"/>
</dbReference>
<feature type="transmembrane region" description="Helical" evidence="4">
    <location>
        <begin position="111"/>
        <end position="131"/>
    </location>
</feature>
<dbReference type="KEGG" id="pbro:HOP40_04160"/>
<dbReference type="AlphaFoldDB" id="A0A6M6JC21"/>
<feature type="domain" description="HAMP" evidence="6">
    <location>
        <begin position="384"/>
        <end position="440"/>
    </location>
</feature>
<keyword evidence="2 4" id="KW-1133">Transmembrane helix</keyword>
<reference evidence="7 8" key="1">
    <citation type="submission" date="2020-05" db="EMBL/GenBank/DDBJ databases">
        <authorList>
            <person name="Mo P."/>
        </authorList>
    </citation>
    <scope>NUCLEOTIDE SEQUENCE [LARGE SCALE GENOMIC DNA]</scope>
    <source>
        <strain evidence="7 8">Gen01</strain>
    </source>
</reference>
<evidence type="ECO:0000256" key="5">
    <source>
        <dbReference type="SAM" id="SignalP"/>
    </source>
</evidence>
<keyword evidence="8" id="KW-1185">Reference proteome</keyword>
<evidence type="ECO:0000313" key="7">
    <source>
        <dbReference type="EMBL" id="QJY45116.1"/>
    </source>
</evidence>
<dbReference type="GO" id="GO:0007165">
    <property type="term" value="P:signal transduction"/>
    <property type="evidence" value="ECO:0007669"/>
    <property type="project" value="InterPro"/>
</dbReference>
<feature type="region of interest" description="Disordered" evidence="3">
    <location>
        <begin position="447"/>
        <end position="506"/>
    </location>
</feature>
<feature type="transmembrane region" description="Helical" evidence="4">
    <location>
        <begin position="33"/>
        <end position="54"/>
    </location>
</feature>
<gene>
    <name evidence="7" type="ORF">HOP40_04160</name>
</gene>
<evidence type="ECO:0000256" key="3">
    <source>
        <dbReference type="SAM" id="MobiDB-lite"/>
    </source>
</evidence>
<dbReference type="Proteomes" id="UP000505377">
    <property type="component" value="Chromosome"/>
</dbReference>
<evidence type="ECO:0000256" key="1">
    <source>
        <dbReference type="ARBA" id="ARBA00022692"/>
    </source>
</evidence>
<dbReference type="InterPro" id="IPR003660">
    <property type="entry name" value="HAMP_dom"/>
</dbReference>
<dbReference type="CDD" id="cd06225">
    <property type="entry name" value="HAMP"/>
    <property type="match status" value="1"/>
</dbReference>
<feature type="transmembrane region" description="Helical" evidence="4">
    <location>
        <begin position="363"/>
        <end position="384"/>
    </location>
</feature>
<feature type="chain" id="PRO_5026677750" evidence="5">
    <location>
        <begin position="21"/>
        <end position="506"/>
    </location>
</feature>
<dbReference type="EMBL" id="CP053564">
    <property type="protein sequence ID" value="QJY45116.1"/>
    <property type="molecule type" value="Genomic_DNA"/>
</dbReference>
<organism evidence="7 8">
    <name type="scientific">Pseudonocardia broussonetiae</name>
    <dbReference type="NCBI Taxonomy" id="2736640"/>
    <lineage>
        <taxon>Bacteria</taxon>
        <taxon>Bacillati</taxon>
        <taxon>Actinomycetota</taxon>
        <taxon>Actinomycetes</taxon>
        <taxon>Pseudonocardiales</taxon>
        <taxon>Pseudonocardiaceae</taxon>
        <taxon>Pseudonocardia</taxon>
    </lineage>
</organism>
<dbReference type="PROSITE" id="PS50885">
    <property type="entry name" value="HAMP"/>
    <property type="match status" value="1"/>
</dbReference>
<dbReference type="Pfam" id="PF00672">
    <property type="entry name" value="HAMP"/>
    <property type="match status" value="1"/>
</dbReference>
<evidence type="ECO:0000259" key="6">
    <source>
        <dbReference type="PROSITE" id="PS50885"/>
    </source>
</evidence>
<name>A0A6M6JC21_9PSEU</name>